<feature type="domain" description="Carbohydrate kinase PfkB" evidence="13">
    <location>
        <begin position="4"/>
        <end position="293"/>
    </location>
</feature>
<dbReference type="Gene3D" id="3.40.1190.20">
    <property type="match status" value="1"/>
</dbReference>
<evidence type="ECO:0000256" key="5">
    <source>
        <dbReference type="ARBA" id="ARBA00022723"/>
    </source>
</evidence>
<dbReference type="GO" id="GO:0046872">
    <property type="term" value="F:metal ion binding"/>
    <property type="evidence" value="ECO:0007669"/>
    <property type="project" value="UniProtKB-KW"/>
</dbReference>
<feature type="active site" description="Proton acceptor" evidence="12">
    <location>
        <position position="252"/>
    </location>
</feature>
<keyword evidence="11 12" id="KW-0119">Carbohydrate metabolism</keyword>
<dbReference type="OrthoDB" id="9775849at2"/>
<feature type="binding site" evidence="12">
    <location>
        <position position="291"/>
    </location>
    <ligand>
        <name>K(+)</name>
        <dbReference type="ChEBI" id="CHEBI:29103"/>
    </ligand>
</feature>
<feature type="binding site" evidence="12">
    <location>
        <position position="287"/>
    </location>
    <ligand>
        <name>K(+)</name>
        <dbReference type="ChEBI" id="CHEBI:29103"/>
    </ligand>
</feature>
<dbReference type="GO" id="GO:0004747">
    <property type="term" value="F:ribokinase activity"/>
    <property type="evidence" value="ECO:0007669"/>
    <property type="project" value="UniProtKB-UniRule"/>
</dbReference>
<feature type="binding site" evidence="12">
    <location>
        <position position="285"/>
    </location>
    <ligand>
        <name>K(+)</name>
        <dbReference type="ChEBI" id="CHEBI:29103"/>
    </ligand>
</feature>
<gene>
    <name evidence="12 14" type="primary">rbsK</name>
    <name evidence="14" type="ORF">BR63_13990</name>
</gene>
<dbReference type="EMBL" id="CP045798">
    <property type="protein sequence ID" value="QNB47302.1"/>
    <property type="molecule type" value="Genomic_DNA"/>
</dbReference>
<feature type="binding site" evidence="12">
    <location>
        <position position="140"/>
    </location>
    <ligand>
        <name>substrate</name>
    </ligand>
</feature>
<comment type="similarity">
    <text evidence="1">Belongs to the carbohydrate kinase pfkB family.</text>
</comment>
<organism evidence="14 15">
    <name type="scientific">Thermanaerosceptrum fracticalcis</name>
    <dbReference type="NCBI Taxonomy" id="1712410"/>
    <lineage>
        <taxon>Bacteria</taxon>
        <taxon>Bacillati</taxon>
        <taxon>Bacillota</taxon>
        <taxon>Clostridia</taxon>
        <taxon>Eubacteriales</taxon>
        <taxon>Peptococcaceae</taxon>
        <taxon>Thermanaerosceptrum</taxon>
    </lineage>
</organism>
<comment type="subunit">
    <text evidence="12">Homodimer.</text>
</comment>
<keyword evidence="8 12" id="KW-0067">ATP-binding</keyword>
<dbReference type="CDD" id="cd01174">
    <property type="entry name" value="ribokinase"/>
    <property type="match status" value="1"/>
</dbReference>
<dbReference type="RefSeq" id="WP_034423189.1">
    <property type="nucleotide sequence ID" value="NZ_CP045798.1"/>
</dbReference>
<feature type="binding site" evidence="12">
    <location>
        <begin position="40"/>
        <end position="44"/>
    </location>
    <ligand>
        <name>substrate</name>
    </ligand>
</feature>
<evidence type="ECO:0000256" key="2">
    <source>
        <dbReference type="ARBA" id="ARBA00012035"/>
    </source>
</evidence>
<accession>A0A7G6E5E8</accession>
<sequence>MKPRITVIGSLNMDMVIQIDSFPLPGQTVLGGNLDYIPGGKGANQAVAAARLKGDVALIGKVGTDAFGQVLLDNLLKNGVDVSAVKRENVSSGVALITVTPSGENQIVVSPGANSLVNADFVQEHENTIRSAQVLLLQLETPLAAVKRAVELAKEAGVLVILNPAPAQALPESLLNQVDVLTPNETELSILSGVPVQNMVEVYTASRILLEKGTKCVVTTLGDKGAFLCSPNINVLIPGYSVKAIDTTAAGDSFTAALAVAVAQGKPLPKAVKFANKVGALTVTKKGAQPSLPLLDEVEKYPFKEGSA</sequence>
<feature type="binding site" evidence="12">
    <location>
        <position position="252"/>
    </location>
    <ligand>
        <name>substrate</name>
    </ligand>
</feature>
<reference evidence="14 15" key="1">
    <citation type="journal article" date="2019" name="Front. Microbiol.">
        <title>Thermoanaerosceptrum fracticalcis gen. nov. sp. nov., a Novel Fumarate-Fermenting Microorganism From a Deep Fractured Carbonate Aquifer of the US Great Basin.</title>
        <authorList>
            <person name="Hamilton-Brehm S.D."/>
            <person name="Stewart L.E."/>
            <person name="Zavarin M."/>
            <person name="Caldwell M."/>
            <person name="Lawson P.A."/>
            <person name="Onstott T.C."/>
            <person name="Grzymski J."/>
            <person name="Neveux I."/>
            <person name="Lollar B.S."/>
            <person name="Russell C.E."/>
            <person name="Moser D.P."/>
        </authorList>
    </citation>
    <scope>NUCLEOTIDE SEQUENCE [LARGE SCALE GENOMIC DNA]</scope>
    <source>
        <strain evidence="14 15">DRI-13</strain>
    </source>
</reference>
<keyword evidence="4 12" id="KW-0808">Transferase</keyword>
<evidence type="ECO:0000259" key="13">
    <source>
        <dbReference type="Pfam" id="PF00294"/>
    </source>
</evidence>
<proteinExistence type="inferred from homology"/>
<feature type="binding site" evidence="12">
    <location>
        <position position="246"/>
    </location>
    <ligand>
        <name>K(+)</name>
        <dbReference type="ChEBI" id="CHEBI:29103"/>
    </ligand>
</feature>
<dbReference type="GO" id="GO:0019303">
    <property type="term" value="P:D-ribose catabolic process"/>
    <property type="evidence" value="ECO:0007669"/>
    <property type="project" value="UniProtKB-UniRule"/>
</dbReference>
<dbReference type="HAMAP" id="MF_01987">
    <property type="entry name" value="Ribokinase"/>
    <property type="match status" value="1"/>
</dbReference>
<evidence type="ECO:0000256" key="7">
    <source>
        <dbReference type="ARBA" id="ARBA00022777"/>
    </source>
</evidence>
<dbReference type="KEGG" id="tfr:BR63_13990"/>
<comment type="cofactor">
    <cofactor evidence="12">
        <name>Mg(2+)</name>
        <dbReference type="ChEBI" id="CHEBI:18420"/>
    </cofactor>
    <text evidence="12">Requires a divalent cation, most likely magnesium in vivo, as an electrophilic catalyst to aid phosphoryl group transfer. It is the chelate of the metal and the nucleotide that is the actual substrate.</text>
</comment>
<keyword evidence="15" id="KW-1185">Reference proteome</keyword>
<dbReference type="PANTHER" id="PTHR10584:SF166">
    <property type="entry name" value="RIBOKINASE"/>
    <property type="match status" value="1"/>
</dbReference>
<dbReference type="InterPro" id="IPR002139">
    <property type="entry name" value="Ribo/fructo_kinase"/>
</dbReference>
<feature type="binding site" evidence="12">
    <location>
        <position position="282"/>
    </location>
    <ligand>
        <name>K(+)</name>
        <dbReference type="ChEBI" id="CHEBI:29103"/>
    </ligand>
</feature>
<dbReference type="PANTHER" id="PTHR10584">
    <property type="entry name" value="SUGAR KINASE"/>
    <property type="match status" value="1"/>
</dbReference>
<dbReference type="InterPro" id="IPR011611">
    <property type="entry name" value="PfkB_dom"/>
</dbReference>
<evidence type="ECO:0000256" key="4">
    <source>
        <dbReference type="ARBA" id="ARBA00022679"/>
    </source>
</evidence>
<comment type="catalytic activity">
    <reaction evidence="12">
        <text>D-ribose + ATP = D-ribose 5-phosphate + ADP + H(+)</text>
        <dbReference type="Rhea" id="RHEA:13697"/>
        <dbReference type="ChEBI" id="CHEBI:15378"/>
        <dbReference type="ChEBI" id="CHEBI:30616"/>
        <dbReference type="ChEBI" id="CHEBI:47013"/>
        <dbReference type="ChEBI" id="CHEBI:78346"/>
        <dbReference type="ChEBI" id="CHEBI:456216"/>
        <dbReference type="EC" id="2.7.1.15"/>
    </reaction>
</comment>
<feature type="binding site" evidence="12">
    <location>
        <position position="184"/>
    </location>
    <ligand>
        <name>ATP</name>
        <dbReference type="ChEBI" id="CHEBI:30616"/>
    </ligand>
</feature>
<feature type="binding site" evidence="12">
    <location>
        <position position="248"/>
    </location>
    <ligand>
        <name>K(+)</name>
        <dbReference type="ChEBI" id="CHEBI:29103"/>
    </ligand>
</feature>
<dbReference type="NCBIfam" id="NF008353">
    <property type="entry name" value="PRK11142.1"/>
    <property type="match status" value="1"/>
</dbReference>
<comment type="subcellular location">
    <subcellularLocation>
        <location evidence="12">Cytoplasm</location>
    </subcellularLocation>
</comment>
<comment type="pathway">
    <text evidence="12">Carbohydrate metabolism; D-ribose degradation; D-ribose 5-phosphate from beta-D-ribopyranose: step 2/2.</text>
</comment>
<dbReference type="PRINTS" id="PR00990">
    <property type="entry name" value="RIBOKINASE"/>
</dbReference>
<feature type="binding site" evidence="12">
    <location>
        <begin position="220"/>
        <end position="225"/>
    </location>
    <ligand>
        <name>ATP</name>
        <dbReference type="ChEBI" id="CHEBI:30616"/>
    </ligand>
</feature>
<dbReference type="InterPro" id="IPR011877">
    <property type="entry name" value="Ribokinase"/>
</dbReference>
<keyword evidence="12" id="KW-0963">Cytoplasm</keyword>
<dbReference type="AlphaFoldDB" id="A0A7G6E5E8"/>
<dbReference type="Pfam" id="PF00294">
    <property type="entry name" value="PfkB"/>
    <property type="match status" value="1"/>
</dbReference>
<evidence type="ECO:0000256" key="1">
    <source>
        <dbReference type="ARBA" id="ARBA00005380"/>
    </source>
</evidence>
<evidence type="ECO:0000313" key="14">
    <source>
        <dbReference type="EMBL" id="QNB47302.1"/>
    </source>
</evidence>
<evidence type="ECO:0000256" key="9">
    <source>
        <dbReference type="ARBA" id="ARBA00022842"/>
    </source>
</evidence>
<dbReference type="Proteomes" id="UP000515847">
    <property type="component" value="Chromosome"/>
</dbReference>
<keyword evidence="7 12" id="KW-0418">Kinase</keyword>
<evidence type="ECO:0000256" key="8">
    <source>
        <dbReference type="ARBA" id="ARBA00022840"/>
    </source>
</evidence>
<dbReference type="GO" id="GO:0005524">
    <property type="term" value="F:ATP binding"/>
    <property type="evidence" value="ECO:0007669"/>
    <property type="project" value="UniProtKB-UniRule"/>
</dbReference>
<evidence type="ECO:0000256" key="3">
    <source>
        <dbReference type="ARBA" id="ARBA00016943"/>
    </source>
</evidence>
<dbReference type="UniPathway" id="UPA00916">
    <property type="reaction ID" value="UER00889"/>
</dbReference>
<dbReference type="SUPFAM" id="SSF53613">
    <property type="entry name" value="Ribokinase-like"/>
    <property type="match status" value="1"/>
</dbReference>
<name>A0A7G6E5E8_THEFR</name>
<feature type="binding site" evidence="12">
    <location>
        <position position="276"/>
    </location>
    <ligand>
        <name>ATP</name>
        <dbReference type="ChEBI" id="CHEBI:30616"/>
    </ligand>
</feature>
<dbReference type="NCBIfam" id="TIGR02152">
    <property type="entry name" value="D_ribokin_bact"/>
    <property type="match status" value="1"/>
</dbReference>
<comment type="caution">
    <text evidence="12">Lacks conserved residue(s) required for the propagation of feature annotation.</text>
</comment>
<keyword evidence="9 12" id="KW-0460">Magnesium</keyword>
<comment type="function">
    <text evidence="12">Catalyzes the phosphorylation of ribose at O-5 in a reaction requiring ATP and magnesium. The resulting D-ribose-5-phosphate can then be used either for sythesis of nucleotides, histidine, and tryptophan, or as a component of the pentose phosphate pathway.</text>
</comment>
<protein>
    <recommendedName>
        <fullName evidence="3 12">Ribokinase</fullName>
        <shortName evidence="12">RK</shortName>
        <ecNumber evidence="2 12">2.7.1.15</ecNumber>
    </recommendedName>
</protein>
<comment type="similarity">
    <text evidence="12">Belongs to the carbohydrate kinase PfkB family. Ribokinase subfamily.</text>
</comment>
<feature type="binding site" evidence="12">
    <location>
        <begin position="12"/>
        <end position="14"/>
    </location>
    <ligand>
        <name>substrate</name>
    </ligand>
</feature>
<evidence type="ECO:0000313" key="15">
    <source>
        <dbReference type="Proteomes" id="UP000515847"/>
    </source>
</evidence>
<dbReference type="InterPro" id="IPR029056">
    <property type="entry name" value="Ribokinase-like"/>
</dbReference>
<keyword evidence="6 12" id="KW-0547">Nucleotide-binding</keyword>
<dbReference type="EC" id="2.7.1.15" evidence="2 12"/>
<evidence type="ECO:0000256" key="12">
    <source>
        <dbReference type="HAMAP-Rule" id="MF_01987"/>
    </source>
</evidence>
<feature type="binding site" evidence="12">
    <location>
        <begin position="251"/>
        <end position="252"/>
    </location>
    <ligand>
        <name>ATP</name>
        <dbReference type="ChEBI" id="CHEBI:30616"/>
    </ligand>
</feature>
<keyword evidence="10 12" id="KW-0630">Potassium</keyword>
<evidence type="ECO:0000256" key="10">
    <source>
        <dbReference type="ARBA" id="ARBA00022958"/>
    </source>
</evidence>
<evidence type="ECO:0000256" key="11">
    <source>
        <dbReference type="ARBA" id="ARBA00023277"/>
    </source>
</evidence>
<dbReference type="GO" id="GO:0005829">
    <property type="term" value="C:cytosol"/>
    <property type="evidence" value="ECO:0007669"/>
    <property type="project" value="TreeGrafter"/>
</dbReference>
<comment type="activity regulation">
    <text evidence="12">Activated by a monovalent cation that binds near, but not in, the active site. The most likely occupant of the site in vivo is potassium. Ion binding induces a conformational change that may alter substrate affinity.</text>
</comment>
<keyword evidence="5 12" id="KW-0479">Metal-binding</keyword>
<dbReference type="InterPro" id="IPR002173">
    <property type="entry name" value="Carboh/pur_kinase_PfkB_CS"/>
</dbReference>
<dbReference type="PROSITE" id="PS00584">
    <property type="entry name" value="PFKB_KINASES_2"/>
    <property type="match status" value="1"/>
</dbReference>
<evidence type="ECO:0000256" key="6">
    <source>
        <dbReference type="ARBA" id="ARBA00022741"/>
    </source>
</evidence>